<keyword evidence="2" id="KW-1185">Reference proteome</keyword>
<name>A0A1I6JSC4_9SPHN</name>
<dbReference type="AlphaFoldDB" id="A0A1I6JSC4"/>
<proteinExistence type="predicted"/>
<dbReference type="SUPFAM" id="SSF69118">
    <property type="entry name" value="AhpD-like"/>
    <property type="match status" value="1"/>
</dbReference>
<evidence type="ECO:0000313" key="2">
    <source>
        <dbReference type="Proteomes" id="UP000198824"/>
    </source>
</evidence>
<sequence>MAYMAFESWGGAAADVAEAVRFSPVELRAIGLGEQVDVARERRRGGWLGRTLGVLFGIEPARPLADPHLEALRRFASKARYHRDLMGREDVEALVAAGYTAGQAWGLTGYLGGRPRSGARG</sequence>
<dbReference type="RefSeq" id="WP_093310921.1">
    <property type="nucleotide sequence ID" value="NZ_FOZG01000001.1"/>
</dbReference>
<protein>
    <submittedName>
        <fullName evidence="1">Uncharacterized protein</fullName>
    </submittedName>
</protein>
<organism evidence="1 2">
    <name type="scientific">Sphingomonas jatrophae</name>
    <dbReference type="NCBI Taxonomy" id="1166337"/>
    <lineage>
        <taxon>Bacteria</taxon>
        <taxon>Pseudomonadati</taxon>
        <taxon>Pseudomonadota</taxon>
        <taxon>Alphaproteobacteria</taxon>
        <taxon>Sphingomonadales</taxon>
        <taxon>Sphingomonadaceae</taxon>
        <taxon>Sphingomonas</taxon>
    </lineage>
</organism>
<dbReference type="InterPro" id="IPR029032">
    <property type="entry name" value="AhpD-like"/>
</dbReference>
<dbReference type="Proteomes" id="UP000198824">
    <property type="component" value="Unassembled WGS sequence"/>
</dbReference>
<dbReference type="EMBL" id="FOZG01000001">
    <property type="protein sequence ID" value="SFR81821.1"/>
    <property type="molecule type" value="Genomic_DNA"/>
</dbReference>
<dbReference type="STRING" id="1166337.SAMN05192580_0768"/>
<dbReference type="OrthoDB" id="7449825at2"/>
<gene>
    <name evidence="1" type="ORF">SAMN05192580_0768</name>
</gene>
<evidence type="ECO:0000313" key="1">
    <source>
        <dbReference type="EMBL" id="SFR81821.1"/>
    </source>
</evidence>
<accession>A0A1I6JSC4</accession>
<reference evidence="1 2" key="1">
    <citation type="submission" date="2016-10" db="EMBL/GenBank/DDBJ databases">
        <authorList>
            <person name="de Groot N.N."/>
        </authorList>
    </citation>
    <scope>NUCLEOTIDE SEQUENCE [LARGE SCALE GENOMIC DNA]</scope>
    <source>
        <strain evidence="1 2">S5-249</strain>
    </source>
</reference>